<evidence type="ECO:0000256" key="5">
    <source>
        <dbReference type="ARBA" id="ARBA00022490"/>
    </source>
</evidence>
<evidence type="ECO:0000259" key="13">
    <source>
        <dbReference type="PROSITE" id="PS51645"/>
    </source>
</evidence>
<dbReference type="InterPro" id="IPR005101">
    <property type="entry name" value="Cryptochr/Photolyase_FAD-bd"/>
</dbReference>
<keyword evidence="7" id="KW-0547">Nucleotide-binding</keyword>
<dbReference type="AlphaFoldDB" id="A0A8W8N834"/>
<accession>A0A8W8N834</accession>
<evidence type="ECO:0000256" key="9">
    <source>
        <dbReference type="ARBA" id="ARBA00023170"/>
    </source>
</evidence>
<sequence length="556" mass="64518">MNTNREEVVVHWFRHGLRLHDNPSLIDGLSECDRFYPVFIFDGEVAGTKTAGYNRFRFLLECLQDLDKNLKAAGTRLYCFQGQPTDILERLIEEWGVTKVTFEADPEPIWQERDRLVRELLDKKNVQCVEKVSHTLWDPYEIIENNGGSPPLTFSLFNLVTSTIGPPPRPVEDPDFTDISLPVSQNHDKQFGIPTLEDLNVRPECEEQNKRLVEWLGGESKALELLAIRMKHEEKAYENGYVMPNQYHPDLLSPPLSLSAHLRFGCLSVRKFYWSIHDKFEEQNTRSTALHFKVKPSMGAPVSLSAQLMWREYFYTMAINNINYDKMETNPICLNIPWYDNPDHEEKWTQGETGYPWIDAIMKQLRYEGWVHHVARHAVSCFLTRGDLWLNWEVGLKVFYKYLLDADWSVCAGNWMWVSSSAFEKVLQCPNCFCPVRYGKRMDPSGEYVRRYLPVLKDMPLRYLFEPWKAPLPVQQKAKCIVGVDYPKPMVDHQKASKECIQNMKAVKDALMGREIPHCAPSEEIEARRFSWLPDHTPSGGHCTANFLCDGLKDMN</sequence>
<evidence type="ECO:0000256" key="6">
    <source>
        <dbReference type="ARBA" id="ARBA00022630"/>
    </source>
</evidence>
<dbReference type="GO" id="GO:0003677">
    <property type="term" value="F:DNA binding"/>
    <property type="evidence" value="ECO:0007669"/>
    <property type="project" value="TreeGrafter"/>
</dbReference>
<reference evidence="14" key="1">
    <citation type="submission" date="2022-08" db="UniProtKB">
        <authorList>
            <consortium name="EnsemblMetazoa"/>
        </authorList>
    </citation>
    <scope>IDENTIFICATION</scope>
    <source>
        <strain evidence="14">05x7-T-G4-1.051#20</strain>
    </source>
</reference>
<evidence type="ECO:0000256" key="2">
    <source>
        <dbReference type="ARBA" id="ARBA00004556"/>
    </source>
</evidence>
<dbReference type="OrthoDB" id="435881at2759"/>
<feature type="binding site" evidence="11">
    <location>
        <begin position="405"/>
        <end position="407"/>
    </location>
    <ligand>
        <name>FAD</name>
        <dbReference type="ChEBI" id="CHEBI:57692"/>
    </ligand>
</feature>
<evidence type="ECO:0000256" key="11">
    <source>
        <dbReference type="PIRSR" id="PIRSR602081-1"/>
    </source>
</evidence>
<dbReference type="InterPro" id="IPR002081">
    <property type="entry name" value="Cryptochrome/DNA_photolyase_1"/>
</dbReference>
<dbReference type="Gene3D" id="1.10.579.10">
    <property type="entry name" value="DNA Cyclobutane Dipyrimidine Photolyase, subunit A, domain 3"/>
    <property type="match status" value="1"/>
</dbReference>
<evidence type="ECO:0000256" key="10">
    <source>
        <dbReference type="ARBA" id="ARBA00023242"/>
    </source>
</evidence>
<dbReference type="PANTHER" id="PTHR11455:SF17">
    <property type="entry name" value="CRYPTOCHROME-1"/>
    <property type="match status" value="1"/>
</dbReference>
<comment type="similarity">
    <text evidence="3">Belongs to the DNA photolyase class-1 family.</text>
</comment>
<dbReference type="PROSITE" id="PS51645">
    <property type="entry name" value="PHR_CRY_ALPHA_BETA"/>
    <property type="match status" value="1"/>
</dbReference>
<feature type="site" description="Electron transfer via tryptophanyl radical" evidence="12">
    <location>
        <position position="415"/>
    </location>
</feature>
<name>A0A8W8N834_MAGGI</name>
<dbReference type="GO" id="GO:0043153">
    <property type="term" value="P:entrainment of circadian clock by photoperiod"/>
    <property type="evidence" value="ECO:0007669"/>
    <property type="project" value="TreeGrafter"/>
</dbReference>
<keyword evidence="9" id="KW-0675">Receptor</keyword>
<keyword evidence="6 11" id="KW-0285">Flavoprotein</keyword>
<dbReference type="Gene3D" id="1.25.40.80">
    <property type="match status" value="1"/>
</dbReference>
<evidence type="ECO:0000256" key="8">
    <source>
        <dbReference type="ARBA" id="ARBA00022827"/>
    </source>
</evidence>
<dbReference type="InterPro" id="IPR006050">
    <property type="entry name" value="DNA_photolyase_N"/>
</dbReference>
<dbReference type="Pfam" id="PF00875">
    <property type="entry name" value="DNA_photolyase"/>
    <property type="match status" value="1"/>
</dbReference>
<dbReference type="GO" id="GO:0048471">
    <property type="term" value="C:perinuclear region of cytoplasm"/>
    <property type="evidence" value="ECO:0007669"/>
    <property type="project" value="UniProtKB-SubCell"/>
</dbReference>
<dbReference type="SUPFAM" id="SSF52425">
    <property type="entry name" value="Cryptochrome/photolyase, N-terminal domain"/>
    <property type="match status" value="1"/>
</dbReference>
<evidence type="ECO:0000256" key="1">
    <source>
        <dbReference type="ARBA" id="ARBA00004123"/>
    </source>
</evidence>
<dbReference type="Proteomes" id="UP000005408">
    <property type="component" value="Unassembled WGS sequence"/>
</dbReference>
<dbReference type="InterPro" id="IPR014729">
    <property type="entry name" value="Rossmann-like_a/b/a_fold"/>
</dbReference>
<dbReference type="Gene3D" id="3.40.50.620">
    <property type="entry name" value="HUPs"/>
    <property type="match status" value="1"/>
</dbReference>
<evidence type="ECO:0000256" key="7">
    <source>
        <dbReference type="ARBA" id="ARBA00022741"/>
    </source>
</evidence>
<dbReference type="Pfam" id="PF03441">
    <property type="entry name" value="FAD_binding_7"/>
    <property type="match status" value="1"/>
</dbReference>
<evidence type="ECO:0000256" key="4">
    <source>
        <dbReference type="ARBA" id="ARBA00021159"/>
    </source>
</evidence>
<feature type="domain" description="Photolyase/cryptochrome alpha/beta" evidence="13">
    <location>
        <begin position="7"/>
        <end position="136"/>
    </location>
</feature>
<comment type="cofactor">
    <cofactor evidence="11">
        <name>FAD</name>
        <dbReference type="ChEBI" id="CHEBI:57692"/>
    </cofactor>
    <text evidence="11">Binds 1 FAD per subunit.</text>
</comment>
<dbReference type="GO" id="GO:0005634">
    <property type="term" value="C:nucleus"/>
    <property type="evidence" value="ECO:0007669"/>
    <property type="project" value="UniProtKB-SubCell"/>
</dbReference>
<proteinExistence type="inferred from homology"/>
<evidence type="ECO:0000256" key="3">
    <source>
        <dbReference type="ARBA" id="ARBA00005862"/>
    </source>
</evidence>
<dbReference type="EnsemblMetazoa" id="G4676.1">
    <property type="protein sequence ID" value="G4676.1:cds"/>
    <property type="gene ID" value="G4676"/>
</dbReference>
<dbReference type="GO" id="GO:0032922">
    <property type="term" value="P:circadian regulation of gene expression"/>
    <property type="evidence" value="ECO:0007669"/>
    <property type="project" value="TreeGrafter"/>
</dbReference>
<keyword evidence="5" id="KW-0963">Cytoplasm</keyword>
<evidence type="ECO:0000313" key="14">
    <source>
        <dbReference type="EnsemblMetazoa" id="G4676.1:cds"/>
    </source>
</evidence>
<dbReference type="GO" id="GO:0045892">
    <property type="term" value="P:negative regulation of DNA-templated transcription"/>
    <property type="evidence" value="ECO:0007669"/>
    <property type="project" value="TreeGrafter"/>
</dbReference>
<feature type="binding site" evidence="11">
    <location>
        <position position="237"/>
    </location>
    <ligand>
        <name>FAD</name>
        <dbReference type="ChEBI" id="CHEBI:57692"/>
    </ligand>
</feature>
<feature type="site" description="Electron transfer via tryptophanyl radical" evidence="12">
    <location>
        <position position="338"/>
    </location>
</feature>
<dbReference type="InterPro" id="IPR036134">
    <property type="entry name" value="Crypto/Photolyase_FAD-like_sf"/>
</dbReference>
<dbReference type="SUPFAM" id="SSF48173">
    <property type="entry name" value="Cryptochrome/photolyase FAD-binding domain"/>
    <property type="match status" value="1"/>
</dbReference>
<protein>
    <recommendedName>
        <fullName evidence="4">Cryptochrome-1</fullName>
    </recommendedName>
</protein>
<dbReference type="FunFam" id="1.10.579.10:FF:000001">
    <property type="entry name" value="Cryptochrome 1"/>
    <property type="match status" value="1"/>
</dbReference>
<evidence type="ECO:0000313" key="15">
    <source>
        <dbReference type="Proteomes" id="UP000005408"/>
    </source>
</evidence>
<dbReference type="PANTHER" id="PTHR11455">
    <property type="entry name" value="CRYPTOCHROME"/>
    <property type="match status" value="1"/>
</dbReference>
<dbReference type="InterPro" id="IPR036155">
    <property type="entry name" value="Crypto/Photolyase_N_sf"/>
</dbReference>
<feature type="site" description="Electron transfer via tryptophanyl radical" evidence="12">
    <location>
        <position position="392"/>
    </location>
</feature>
<comment type="subcellular location">
    <subcellularLocation>
        <location evidence="2">Cytoplasm</location>
        <location evidence="2">Perinuclear region</location>
    </subcellularLocation>
    <subcellularLocation>
        <location evidence="1">Nucleus</location>
    </subcellularLocation>
</comment>
<dbReference type="GO" id="GO:0071949">
    <property type="term" value="F:FAD binding"/>
    <property type="evidence" value="ECO:0007669"/>
    <property type="project" value="TreeGrafter"/>
</dbReference>
<organism evidence="14 15">
    <name type="scientific">Magallana gigas</name>
    <name type="common">Pacific oyster</name>
    <name type="synonym">Crassostrea gigas</name>
    <dbReference type="NCBI Taxonomy" id="29159"/>
    <lineage>
        <taxon>Eukaryota</taxon>
        <taxon>Metazoa</taxon>
        <taxon>Spiralia</taxon>
        <taxon>Lophotrochozoa</taxon>
        <taxon>Mollusca</taxon>
        <taxon>Bivalvia</taxon>
        <taxon>Autobranchia</taxon>
        <taxon>Pteriomorphia</taxon>
        <taxon>Ostreida</taxon>
        <taxon>Ostreoidea</taxon>
        <taxon>Ostreidae</taxon>
        <taxon>Magallana</taxon>
    </lineage>
</organism>
<evidence type="ECO:0000256" key="12">
    <source>
        <dbReference type="PIRSR" id="PIRSR602081-2"/>
    </source>
</evidence>
<keyword evidence="8 11" id="KW-0274">FAD</keyword>
<keyword evidence="10" id="KW-0539">Nucleus</keyword>
<dbReference type="OMA" id="IWFRHGL"/>
<keyword evidence="15" id="KW-1185">Reference proteome</keyword>
<feature type="binding site" evidence="11">
    <location>
        <begin position="307"/>
        <end position="314"/>
    </location>
    <ligand>
        <name>FAD</name>
        <dbReference type="ChEBI" id="CHEBI:57692"/>
    </ligand>
</feature>